<dbReference type="Proteomes" id="UP000580568">
    <property type="component" value="Unassembled WGS sequence"/>
</dbReference>
<name>A0A6V8SS98_9CLOT</name>
<gene>
    <name evidence="4" type="ORF">bsdtw1_03945</name>
</gene>
<dbReference type="InterPro" id="IPR011081">
    <property type="entry name" value="Big_4"/>
</dbReference>
<dbReference type="Pfam" id="PF16472">
    <property type="entry name" value="DUF5050"/>
    <property type="match status" value="1"/>
</dbReference>
<dbReference type="SUPFAM" id="SSF48452">
    <property type="entry name" value="TPR-like"/>
    <property type="match status" value="1"/>
</dbReference>
<dbReference type="RefSeq" id="WP_183279130.1">
    <property type="nucleotide sequence ID" value="NZ_BLZR01000001.1"/>
</dbReference>
<dbReference type="InterPro" id="IPR011990">
    <property type="entry name" value="TPR-like_helical_dom_sf"/>
</dbReference>
<evidence type="ECO:0000259" key="2">
    <source>
        <dbReference type="Pfam" id="PF07532"/>
    </source>
</evidence>
<evidence type="ECO:0000256" key="1">
    <source>
        <dbReference type="SAM" id="Phobius"/>
    </source>
</evidence>
<keyword evidence="1" id="KW-1133">Transmembrane helix</keyword>
<reference evidence="4 5" key="1">
    <citation type="submission" date="2020-07" db="EMBL/GenBank/DDBJ databases">
        <title>A new beta-1,3-glucan-decomposing anaerobic bacterium isolated from anoxic soil subjected to biological soil disinfestation.</title>
        <authorList>
            <person name="Ueki A."/>
            <person name="Tonouchi A."/>
        </authorList>
    </citation>
    <scope>NUCLEOTIDE SEQUENCE [LARGE SCALE GENOMIC DNA]</scope>
    <source>
        <strain evidence="4 5">TW1</strain>
    </source>
</reference>
<dbReference type="Gene3D" id="1.25.40.10">
    <property type="entry name" value="Tetratricopeptide repeat domain"/>
    <property type="match status" value="1"/>
</dbReference>
<keyword evidence="1" id="KW-0472">Membrane</keyword>
<dbReference type="Pfam" id="PF07532">
    <property type="entry name" value="Big_4"/>
    <property type="match status" value="1"/>
</dbReference>
<keyword evidence="1" id="KW-0812">Transmembrane</keyword>
<evidence type="ECO:0000313" key="5">
    <source>
        <dbReference type="Proteomes" id="UP000580568"/>
    </source>
</evidence>
<accession>A0A6V8SS98</accession>
<evidence type="ECO:0000313" key="4">
    <source>
        <dbReference type="EMBL" id="GFP77773.1"/>
    </source>
</evidence>
<organism evidence="4 5">
    <name type="scientific">Clostridium fungisolvens</name>
    <dbReference type="NCBI Taxonomy" id="1604897"/>
    <lineage>
        <taxon>Bacteria</taxon>
        <taxon>Bacillati</taxon>
        <taxon>Bacillota</taxon>
        <taxon>Clostridia</taxon>
        <taxon>Eubacteriales</taxon>
        <taxon>Clostridiaceae</taxon>
        <taxon>Clostridium</taxon>
    </lineage>
</organism>
<feature type="domain" description="Prolow-density lipoprotein receptor-related protein 1-like beta-propeller" evidence="3">
    <location>
        <begin position="206"/>
        <end position="471"/>
    </location>
</feature>
<proteinExistence type="predicted"/>
<evidence type="ECO:0008006" key="6">
    <source>
        <dbReference type="Google" id="ProtNLM"/>
    </source>
</evidence>
<evidence type="ECO:0000259" key="3">
    <source>
        <dbReference type="Pfam" id="PF16472"/>
    </source>
</evidence>
<protein>
    <recommendedName>
        <fullName evidence="6">DUF5050 domain-containing protein</fullName>
    </recommendedName>
</protein>
<keyword evidence="5" id="KW-1185">Reference proteome</keyword>
<dbReference type="EMBL" id="BLZR01000001">
    <property type="protein sequence ID" value="GFP77773.1"/>
    <property type="molecule type" value="Genomic_DNA"/>
</dbReference>
<feature type="domain" description="Bacterial Ig-like" evidence="2">
    <location>
        <begin position="137"/>
        <end position="188"/>
    </location>
</feature>
<comment type="caution">
    <text evidence="4">The sequence shown here is derived from an EMBL/GenBank/DDBJ whole genome shotgun (WGS) entry which is preliminary data.</text>
</comment>
<feature type="transmembrane region" description="Helical" evidence="1">
    <location>
        <begin position="25"/>
        <end position="45"/>
    </location>
</feature>
<dbReference type="InterPro" id="IPR032485">
    <property type="entry name" value="LRP1-like_beta_prop"/>
</dbReference>
<dbReference type="SUPFAM" id="SSF69304">
    <property type="entry name" value="Tricorn protease N-terminal domain"/>
    <property type="match status" value="1"/>
</dbReference>
<sequence length="484" mass="55885">MRIDESSNDAEAEKIENKKSLKRPIITLISALVVLVLIVSIFINLNNIKTFYYIKRAEMTMNSKKYQDTIVYCDKVLKISDKDNKAILMKSQALEGKADIIGAITLLKDNMEKTSDKENFKSRLDEIVNSLKFNKESIKIYEGQSLVMPDTVKALTIDKKEVEFKVKWFAKPLTTDTAGTYILGGNLELINKPVECKLDIVKFTGNTEGNINNKSHMVQKDKTIYFVNGEDNNNLYKMNLDGTDKKKLTDVKEEKNLITTFYNLRVIDDTIIGTKLTGYINSEYYTEVFRVSTNGDNYKVLSQGKYADILDVNNKEIFYKEYYPDSSTEKYFQYEIISDKSSSIDYDYLKSRNLNTGEILIKNPQDKMLPKYSQVTQKYEYSFMLNDKDINYNYFSHPTGELHMKDIDTKEDKVLEKDVICVNIADNKIYYSNNDGVYLIDEANSSKKKIIDVKGATDVNVCDRYLTYRDITTNYIKLVELKSK</sequence>
<dbReference type="AlphaFoldDB" id="A0A6V8SS98"/>